<evidence type="ECO:0008006" key="7">
    <source>
        <dbReference type="Google" id="ProtNLM"/>
    </source>
</evidence>
<dbReference type="OrthoDB" id="16535at2759"/>
<dbReference type="PANTHER" id="PTHR13126">
    <property type="entry name" value="CHAPERONE ATP11"/>
    <property type="match status" value="1"/>
</dbReference>
<evidence type="ECO:0000313" key="6">
    <source>
        <dbReference type="RefSeq" id="XP_021846028.1"/>
    </source>
</evidence>
<protein>
    <recommendedName>
        <fullName evidence="7">ATP synthase mitochondrial F1 complex assembly factor 1</fullName>
    </recommendedName>
</protein>
<reference evidence="6" key="2">
    <citation type="submission" date="2025-08" db="UniProtKB">
        <authorList>
            <consortium name="RefSeq"/>
        </authorList>
    </citation>
    <scope>IDENTIFICATION</scope>
    <source>
        <tissue evidence="6">Leaf</tissue>
    </source>
</reference>
<evidence type="ECO:0000256" key="1">
    <source>
        <dbReference type="ARBA" id="ARBA00004173"/>
    </source>
</evidence>
<keyword evidence="5" id="KW-1185">Reference proteome</keyword>
<gene>
    <name evidence="6" type="primary">LOC110785822</name>
</gene>
<comment type="similarity">
    <text evidence="2">Belongs to the ATP11 family.</text>
</comment>
<dbReference type="Pfam" id="PF06644">
    <property type="entry name" value="ATP11"/>
    <property type="match status" value="1"/>
</dbReference>
<evidence type="ECO:0000256" key="3">
    <source>
        <dbReference type="ARBA" id="ARBA00022946"/>
    </source>
</evidence>
<reference evidence="5" key="1">
    <citation type="journal article" date="2021" name="Nat. Commun.">
        <title>Genomic analyses provide insights into spinach domestication and the genetic basis of agronomic traits.</title>
        <authorList>
            <person name="Cai X."/>
            <person name="Sun X."/>
            <person name="Xu C."/>
            <person name="Sun H."/>
            <person name="Wang X."/>
            <person name="Ge C."/>
            <person name="Zhang Z."/>
            <person name="Wang Q."/>
            <person name="Fei Z."/>
            <person name="Jiao C."/>
            <person name="Wang Q."/>
        </authorList>
    </citation>
    <scope>NUCLEOTIDE SEQUENCE [LARGE SCALE GENOMIC DNA]</scope>
    <source>
        <strain evidence="5">cv. Varoflay</strain>
    </source>
</reference>
<evidence type="ECO:0000313" key="5">
    <source>
        <dbReference type="Proteomes" id="UP000813463"/>
    </source>
</evidence>
<comment type="subcellular location">
    <subcellularLocation>
        <location evidence="1">Mitochondrion</location>
    </subcellularLocation>
</comment>
<keyword evidence="4" id="KW-0496">Mitochondrion</keyword>
<proteinExistence type="inferred from homology"/>
<name>A0A9R0IB74_SPIOL</name>
<dbReference type="AlphaFoldDB" id="A0A9R0IB74"/>
<sequence length="231" mass="26458">MQRLRKLTSSSILSIVNKTLPSLVQEAGAATPGSFLKWGSLGFVRTSKFASGFSPFEVKPLNSIMDVERAKFKSPEDLTMIWDDFHLGRGHIGATMKANMYKLFEQRANDCQYFVIPLWRGNGYTTMFSQVKIPHIIFTGLEDYKARGTQASPYFTVTHYTEFTDTKDLVLVRGDVVFTSKLTDEEAKVLLETTQSFYLNDVRYKLVERFNKQTHDFEFKDVLQALEMPSM</sequence>
<keyword evidence="3" id="KW-0809">Transit peptide</keyword>
<evidence type="ECO:0000256" key="2">
    <source>
        <dbReference type="ARBA" id="ARBA00009116"/>
    </source>
</evidence>
<dbReference type="GO" id="GO:0005739">
    <property type="term" value="C:mitochondrion"/>
    <property type="evidence" value="ECO:0000318"/>
    <property type="project" value="GO_Central"/>
</dbReference>
<dbReference type="KEGG" id="soe:110785822"/>
<dbReference type="GO" id="GO:0033615">
    <property type="term" value="P:mitochondrial proton-transporting ATP synthase complex assembly"/>
    <property type="evidence" value="ECO:0000318"/>
    <property type="project" value="GO_Central"/>
</dbReference>
<dbReference type="InterPro" id="IPR010591">
    <property type="entry name" value="ATP11"/>
</dbReference>
<organism evidence="5 6">
    <name type="scientific">Spinacia oleracea</name>
    <name type="common">Spinach</name>
    <dbReference type="NCBI Taxonomy" id="3562"/>
    <lineage>
        <taxon>Eukaryota</taxon>
        <taxon>Viridiplantae</taxon>
        <taxon>Streptophyta</taxon>
        <taxon>Embryophyta</taxon>
        <taxon>Tracheophyta</taxon>
        <taxon>Spermatophyta</taxon>
        <taxon>Magnoliopsida</taxon>
        <taxon>eudicotyledons</taxon>
        <taxon>Gunneridae</taxon>
        <taxon>Pentapetalae</taxon>
        <taxon>Caryophyllales</taxon>
        <taxon>Chenopodiaceae</taxon>
        <taxon>Chenopodioideae</taxon>
        <taxon>Anserineae</taxon>
        <taxon>Spinacia</taxon>
    </lineage>
</organism>
<evidence type="ECO:0000256" key="4">
    <source>
        <dbReference type="ARBA" id="ARBA00023128"/>
    </source>
</evidence>
<accession>A0A9R0IB74</accession>
<dbReference type="RefSeq" id="XP_021846028.1">
    <property type="nucleotide sequence ID" value="XM_021990336.2"/>
</dbReference>
<dbReference type="Proteomes" id="UP000813463">
    <property type="component" value="Chromosome 6"/>
</dbReference>
<dbReference type="GeneID" id="110785822"/>
<dbReference type="PANTHER" id="PTHR13126:SF0">
    <property type="entry name" value="ATP SYNTHASE MITOCHONDRIAL F1 COMPLEX ASSEMBLY FACTOR 1"/>
    <property type="match status" value="1"/>
</dbReference>